<dbReference type="InterPro" id="IPR036237">
    <property type="entry name" value="Xyl_isomerase-like_sf"/>
</dbReference>
<feature type="compositionally biased region" description="Basic residues" evidence="1">
    <location>
        <begin position="299"/>
        <end position="308"/>
    </location>
</feature>
<feature type="region of interest" description="Disordered" evidence="1">
    <location>
        <begin position="286"/>
        <end position="321"/>
    </location>
</feature>
<feature type="domain" description="Xylose isomerase-like TIM barrel" evidence="2">
    <location>
        <begin position="26"/>
        <end position="271"/>
    </location>
</feature>
<evidence type="ECO:0000313" key="3">
    <source>
        <dbReference type="EMBL" id="MDM0045740.1"/>
    </source>
</evidence>
<sequence>MSIDLARFAFNTVTMGGALKHKLACMKAAGFSAVELWARDLIGHPEGVDAAARIVRESSLAVSDFQPLRDFECAPDAMRPHRLEMAREQLRQMKLVGADLLLVCSTTHPLAIDDPDRAARDLRELADVAAPMGIRICYEALSWGRHVNRWHQAWDIVQRCAHPNVGLNLDSFHMAVHGDDTPDVLAQIAQVPVDKIFLVQLADYFYAHGSTQTDMIELARHQRLFPGEGLHDVRPLVRLLEQRGYRGSYTFEVFNDDYINSDPAVVARRAMDAVHWLGGVPGADDSGKAAVGANERPRTRMSRGRRNCQPHAPMAFQASST</sequence>
<dbReference type="Proteomes" id="UP001174908">
    <property type="component" value="Unassembled WGS sequence"/>
</dbReference>
<dbReference type="InterPro" id="IPR013022">
    <property type="entry name" value="Xyl_isomerase-like_TIM-brl"/>
</dbReference>
<evidence type="ECO:0000259" key="2">
    <source>
        <dbReference type="Pfam" id="PF01261"/>
    </source>
</evidence>
<reference evidence="3" key="1">
    <citation type="submission" date="2023-06" db="EMBL/GenBank/DDBJ databases">
        <authorList>
            <person name="Jiang Y."/>
            <person name="Liu Q."/>
        </authorList>
    </citation>
    <scope>NUCLEOTIDE SEQUENCE</scope>
    <source>
        <strain evidence="3">CGMCC 1.12089</strain>
    </source>
</reference>
<name>A0ABT7ND25_9BURK</name>
<dbReference type="RefSeq" id="WP_286660853.1">
    <property type="nucleotide sequence ID" value="NZ_JASZYV010000003.1"/>
</dbReference>
<gene>
    <name evidence="3" type="ORF">QTH91_14715</name>
</gene>
<dbReference type="PANTHER" id="PTHR12110:SF21">
    <property type="entry name" value="XYLOSE ISOMERASE-LIKE TIM BARREL DOMAIN-CONTAINING PROTEIN"/>
    <property type="match status" value="1"/>
</dbReference>
<keyword evidence="3" id="KW-0413">Isomerase</keyword>
<dbReference type="PANTHER" id="PTHR12110">
    <property type="entry name" value="HYDROXYPYRUVATE ISOMERASE"/>
    <property type="match status" value="1"/>
</dbReference>
<comment type="caution">
    <text evidence="3">The sequence shown here is derived from an EMBL/GenBank/DDBJ whole genome shotgun (WGS) entry which is preliminary data.</text>
</comment>
<evidence type="ECO:0000313" key="4">
    <source>
        <dbReference type="Proteomes" id="UP001174908"/>
    </source>
</evidence>
<dbReference type="EMBL" id="JASZYV010000003">
    <property type="protein sequence ID" value="MDM0045740.1"/>
    <property type="molecule type" value="Genomic_DNA"/>
</dbReference>
<accession>A0ABT7ND25</accession>
<dbReference type="SUPFAM" id="SSF51658">
    <property type="entry name" value="Xylose isomerase-like"/>
    <property type="match status" value="1"/>
</dbReference>
<dbReference type="Gene3D" id="3.20.20.150">
    <property type="entry name" value="Divalent-metal-dependent TIM barrel enzymes"/>
    <property type="match status" value="1"/>
</dbReference>
<evidence type="ECO:0000256" key="1">
    <source>
        <dbReference type="SAM" id="MobiDB-lite"/>
    </source>
</evidence>
<dbReference type="Pfam" id="PF01261">
    <property type="entry name" value="AP_endonuc_2"/>
    <property type="match status" value="1"/>
</dbReference>
<dbReference type="InterPro" id="IPR050312">
    <property type="entry name" value="IolE/XylAMocC-like"/>
</dbReference>
<organism evidence="3 4">
    <name type="scientific">Variovorax dokdonensis</name>
    <dbReference type="NCBI Taxonomy" id="344883"/>
    <lineage>
        <taxon>Bacteria</taxon>
        <taxon>Pseudomonadati</taxon>
        <taxon>Pseudomonadota</taxon>
        <taxon>Betaproteobacteria</taxon>
        <taxon>Burkholderiales</taxon>
        <taxon>Comamonadaceae</taxon>
        <taxon>Variovorax</taxon>
    </lineage>
</organism>
<protein>
    <submittedName>
        <fullName evidence="3">Sugar phosphate isomerase/epimerase family protein</fullName>
    </submittedName>
</protein>
<proteinExistence type="predicted"/>
<dbReference type="GO" id="GO:0016853">
    <property type="term" value="F:isomerase activity"/>
    <property type="evidence" value="ECO:0007669"/>
    <property type="project" value="UniProtKB-KW"/>
</dbReference>
<keyword evidence="4" id="KW-1185">Reference proteome</keyword>